<dbReference type="Proteomes" id="UP000242610">
    <property type="component" value="Unassembled WGS sequence"/>
</dbReference>
<evidence type="ECO:0000313" key="1">
    <source>
        <dbReference type="EMBL" id="SCC78709.1"/>
    </source>
</evidence>
<dbReference type="EMBL" id="FMBL01000001">
    <property type="protein sequence ID" value="SCC78709.1"/>
    <property type="molecule type" value="Genomic_DNA"/>
</dbReference>
<sequence length="74" mass="8504">MLLILPKICCFTGNTFRKPFEMPENMHGIGFYSVHAENDIQTVLYFMEYKPCLAIYCTTPSGTRYQTGSNLEAR</sequence>
<name>A0A1C4H1D3_9BIFI</name>
<protein>
    <submittedName>
        <fullName evidence="1">Uncharacterized protein</fullName>
    </submittedName>
</protein>
<evidence type="ECO:0000313" key="2">
    <source>
        <dbReference type="Proteomes" id="UP000242610"/>
    </source>
</evidence>
<dbReference type="AlphaFoldDB" id="A0A1C4H1D3"/>
<accession>A0A1C4H1D3</accession>
<gene>
    <name evidence="1" type="ORF">GA0061077_0386</name>
</gene>
<keyword evidence="2" id="KW-1185">Reference proteome</keyword>
<reference evidence="2" key="1">
    <citation type="submission" date="2016-08" db="EMBL/GenBank/DDBJ databases">
        <authorList>
            <person name="Varghese N."/>
            <person name="Submissions Spin"/>
        </authorList>
    </citation>
    <scope>NUCLEOTIDE SEQUENCE [LARGE SCALE GENOMIC DNA]</scope>
    <source>
        <strain evidence="2">R-52791</strain>
    </source>
</reference>
<proteinExistence type="predicted"/>
<organism evidence="1 2">
    <name type="scientific">Bifidobacterium commune</name>
    <dbReference type="NCBI Taxonomy" id="1505727"/>
    <lineage>
        <taxon>Bacteria</taxon>
        <taxon>Bacillati</taxon>
        <taxon>Actinomycetota</taxon>
        <taxon>Actinomycetes</taxon>
        <taxon>Bifidobacteriales</taxon>
        <taxon>Bifidobacteriaceae</taxon>
        <taxon>Bifidobacterium</taxon>
    </lineage>
</organism>